<keyword evidence="2" id="KW-1133">Transmembrane helix</keyword>
<sequence>MARGKVQARSSKEEIIGGLVIGCVLGVVAFVVSFLALFFVKAWFVNRRAAAAHHDSGPRARRRRRQPQPRQPNDQHGRPRMAEV</sequence>
<evidence type="ECO:0000256" key="2">
    <source>
        <dbReference type="SAM" id="Phobius"/>
    </source>
</evidence>
<evidence type="ECO:0000313" key="3">
    <source>
        <dbReference type="EMBL" id="UNI19876.1"/>
    </source>
</evidence>
<dbReference type="AlphaFoldDB" id="A0A9Q8QJC2"/>
<reference evidence="3" key="1">
    <citation type="submission" date="2021-11" db="EMBL/GenBank/DDBJ databases">
        <title>Purpureocillium_takamizusanense_genome.</title>
        <authorList>
            <person name="Nguyen N.-H."/>
        </authorList>
    </citation>
    <scope>NUCLEOTIDE SEQUENCE</scope>
    <source>
        <strain evidence="3">PT3</strain>
    </source>
</reference>
<feature type="transmembrane region" description="Helical" evidence="2">
    <location>
        <begin position="15"/>
        <end position="40"/>
    </location>
</feature>
<dbReference type="Proteomes" id="UP000829364">
    <property type="component" value="Chromosome 5"/>
</dbReference>
<evidence type="ECO:0000256" key="1">
    <source>
        <dbReference type="SAM" id="MobiDB-lite"/>
    </source>
</evidence>
<gene>
    <name evidence="3" type="ORF">JDV02_006021</name>
</gene>
<feature type="compositionally biased region" description="Basic and acidic residues" evidence="1">
    <location>
        <begin position="73"/>
        <end position="84"/>
    </location>
</feature>
<dbReference type="KEGG" id="ptkz:JDV02_006021"/>
<keyword evidence="4" id="KW-1185">Reference proteome</keyword>
<proteinExistence type="predicted"/>
<evidence type="ECO:0000313" key="4">
    <source>
        <dbReference type="Proteomes" id="UP000829364"/>
    </source>
</evidence>
<accession>A0A9Q8QJC2</accession>
<dbReference type="EMBL" id="CP086358">
    <property type="protein sequence ID" value="UNI19876.1"/>
    <property type="molecule type" value="Genomic_DNA"/>
</dbReference>
<dbReference type="GeneID" id="72067970"/>
<protein>
    <submittedName>
        <fullName evidence="3">Uncharacterized protein</fullName>
    </submittedName>
</protein>
<keyword evidence="2" id="KW-0812">Transmembrane</keyword>
<organism evidence="3 4">
    <name type="scientific">Purpureocillium takamizusanense</name>
    <dbReference type="NCBI Taxonomy" id="2060973"/>
    <lineage>
        <taxon>Eukaryota</taxon>
        <taxon>Fungi</taxon>
        <taxon>Dikarya</taxon>
        <taxon>Ascomycota</taxon>
        <taxon>Pezizomycotina</taxon>
        <taxon>Sordariomycetes</taxon>
        <taxon>Hypocreomycetidae</taxon>
        <taxon>Hypocreales</taxon>
        <taxon>Ophiocordycipitaceae</taxon>
        <taxon>Purpureocillium</taxon>
    </lineage>
</organism>
<keyword evidence="2" id="KW-0472">Membrane</keyword>
<dbReference type="RefSeq" id="XP_047843357.1">
    <property type="nucleotide sequence ID" value="XM_047987372.1"/>
</dbReference>
<name>A0A9Q8QJC2_9HYPO</name>
<feature type="region of interest" description="Disordered" evidence="1">
    <location>
        <begin position="50"/>
        <end position="84"/>
    </location>
</feature>